<sequence>MKFLWMIFSWWHGATIGTLLNTWFRGVAVGADGFGNRYYQSKDGKRRWVIYKHTVEGSFVPPEWHIWLHHTVDEPPAADLKKKSWEKDYLPNLSGTAGAYHPRGSLAAEGVRQSATGDYEAWSPNA</sequence>
<reference evidence="1 2" key="1">
    <citation type="submission" date="2020-03" db="EMBL/GenBank/DDBJ databases">
        <title>Genomic Encyclopedia of Type Strains, Phase IV (KMG-IV): sequencing the most valuable type-strain genomes for metagenomic binning, comparative biology and taxonomic classification.</title>
        <authorList>
            <person name="Goeker M."/>
        </authorList>
    </citation>
    <scope>NUCLEOTIDE SEQUENCE [LARGE SCALE GENOMIC DNA]</scope>
    <source>
        <strain evidence="1 2">DSM 19867</strain>
    </source>
</reference>
<keyword evidence="2" id="KW-1185">Reference proteome</keyword>
<dbReference type="InterPro" id="IPR007763">
    <property type="entry name" value="NDUFA12"/>
</dbReference>
<name>A0A846N0G7_9PROT</name>
<keyword evidence="1" id="KW-0830">Ubiquinone</keyword>
<dbReference type="PANTHER" id="PTHR12910">
    <property type="entry name" value="NADH-UBIQUINONE OXIDOREDUCTASE SUBUNIT B17.2"/>
    <property type="match status" value="1"/>
</dbReference>
<accession>A0A846N0G7</accession>
<dbReference type="GO" id="GO:0045271">
    <property type="term" value="C:respiratory chain complex I"/>
    <property type="evidence" value="ECO:0007669"/>
    <property type="project" value="InterPro"/>
</dbReference>
<dbReference type="GO" id="GO:0006979">
    <property type="term" value="P:response to oxidative stress"/>
    <property type="evidence" value="ECO:0007669"/>
    <property type="project" value="TreeGrafter"/>
</dbReference>
<dbReference type="Pfam" id="PF05071">
    <property type="entry name" value="NDUFA12"/>
    <property type="match status" value="1"/>
</dbReference>
<proteinExistence type="predicted"/>
<dbReference type="RefSeq" id="WP_167083472.1">
    <property type="nucleotide sequence ID" value="NZ_BAAADC010000001.1"/>
</dbReference>
<dbReference type="PANTHER" id="PTHR12910:SF2">
    <property type="entry name" value="NADH DEHYDROGENASE [UBIQUINONE] 1 ALPHA SUBCOMPLEX SUBUNIT 12"/>
    <property type="match status" value="1"/>
</dbReference>
<dbReference type="NCBIfam" id="NF006040">
    <property type="entry name" value="PRK08183.1"/>
    <property type="match status" value="1"/>
</dbReference>
<evidence type="ECO:0000313" key="1">
    <source>
        <dbReference type="EMBL" id="NIK89378.1"/>
    </source>
</evidence>
<dbReference type="EMBL" id="JAASRM010000001">
    <property type="protein sequence ID" value="NIK89378.1"/>
    <property type="molecule type" value="Genomic_DNA"/>
</dbReference>
<gene>
    <name evidence="1" type="ORF">FHS83_002696</name>
</gene>
<protein>
    <submittedName>
        <fullName evidence="1">NADH:ubiquinone oxidoreductase subunit</fullName>
    </submittedName>
</protein>
<dbReference type="AlphaFoldDB" id="A0A846N0G7"/>
<dbReference type="Proteomes" id="UP000570514">
    <property type="component" value="Unassembled WGS sequence"/>
</dbReference>
<comment type="caution">
    <text evidence="1">The sequence shown here is derived from an EMBL/GenBank/DDBJ whole genome shotgun (WGS) entry which is preliminary data.</text>
</comment>
<evidence type="ECO:0000313" key="2">
    <source>
        <dbReference type="Proteomes" id="UP000570514"/>
    </source>
</evidence>
<organism evidence="1 2">
    <name type="scientific">Rhizomicrobium palustre</name>
    <dbReference type="NCBI Taxonomy" id="189966"/>
    <lineage>
        <taxon>Bacteria</taxon>
        <taxon>Pseudomonadati</taxon>
        <taxon>Pseudomonadota</taxon>
        <taxon>Alphaproteobacteria</taxon>
        <taxon>Micropepsales</taxon>
        <taxon>Micropepsaceae</taxon>
        <taxon>Rhizomicrobium</taxon>
    </lineage>
</organism>